<gene>
    <name evidence="11" type="ORF">A5677_12780</name>
</gene>
<proteinExistence type="inferred from homology"/>
<dbReference type="FunFam" id="1.10.490.10:FF:000010">
    <property type="entry name" value="Group 1 truncated hemoglobin"/>
    <property type="match status" value="1"/>
</dbReference>
<evidence type="ECO:0000256" key="7">
    <source>
        <dbReference type="ARBA" id="ARBA00023004"/>
    </source>
</evidence>
<evidence type="ECO:0000256" key="6">
    <source>
        <dbReference type="ARBA" id="ARBA00022723"/>
    </source>
</evidence>
<comment type="caution">
    <text evidence="11">The sequence shown here is derived from an EMBL/GenBank/DDBJ whole genome shotgun (WGS) entry which is preliminary data.</text>
</comment>
<keyword evidence="4 8" id="KW-0349">Heme</keyword>
<dbReference type="GO" id="GO:0019825">
    <property type="term" value="F:oxygen binding"/>
    <property type="evidence" value="ECO:0007669"/>
    <property type="project" value="InterPro"/>
</dbReference>
<feature type="binding site" description="proximal binding residue" evidence="9">
    <location>
        <position position="81"/>
    </location>
    <ligand>
        <name>heme</name>
        <dbReference type="ChEBI" id="CHEBI:30413"/>
    </ligand>
    <ligandPart>
        <name>Fe</name>
        <dbReference type="ChEBI" id="CHEBI:18248"/>
    </ligandPart>
</feature>
<comment type="subunit">
    <text evidence="2">Homodimer.</text>
</comment>
<dbReference type="PIRSF" id="PIRSF002030">
    <property type="entry name" value="Globin_Protozoa/Cyanobacteria"/>
    <property type="match status" value="1"/>
</dbReference>
<evidence type="ECO:0000256" key="10">
    <source>
        <dbReference type="PIRSR" id="PIRSR601486-1"/>
    </source>
</evidence>
<organism evidence="11 12">
    <name type="scientific">Mycobacterium malmoense</name>
    <dbReference type="NCBI Taxonomy" id="1780"/>
    <lineage>
        <taxon>Bacteria</taxon>
        <taxon>Bacillati</taxon>
        <taxon>Actinomycetota</taxon>
        <taxon>Actinomycetes</taxon>
        <taxon>Mycobacteriales</taxon>
        <taxon>Mycobacteriaceae</taxon>
        <taxon>Mycobacterium</taxon>
    </lineage>
</organism>
<protein>
    <recommendedName>
        <fullName evidence="8">Group 1 truncated hemoglobin</fullName>
    </recommendedName>
</protein>
<evidence type="ECO:0000313" key="12">
    <source>
        <dbReference type="Proteomes" id="UP000092683"/>
    </source>
</evidence>
<keyword evidence="3 8" id="KW-0813">Transport</keyword>
<dbReference type="InterPro" id="IPR012292">
    <property type="entry name" value="Globin/Proto"/>
</dbReference>
<dbReference type="GO" id="GO:0020037">
    <property type="term" value="F:heme binding"/>
    <property type="evidence" value="ECO:0007669"/>
    <property type="project" value="InterPro"/>
</dbReference>
<dbReference type="Proteomes" id="UP000092683">
    <property type="component" value="Unassembled WGS sequence"/>
</dbReference>
<evidence type="ECO:0000313" key="11">
    <source>
        <dbReference type="EMBL" id="OCB61701.1"/>
    </source>
</evidence>
<keyword evidence="6 8" id="KW-0479">Metal-binding</keyword>
<evidence type="ECO:0000256" key="9">
    <source>
        <dbReference type="PIRSR" id="PIRSR002030-1"/>
    </source>
</evidence>
<keyword evidence="7 8" id="KW-0408">Iron</keyword>
<dbReference type="CDD" id="cd00454">
    <property type="entry name" value="TrHb1_N"/>
    <property type="match status" value="1"/>
</dbReference>
<dbReference type="InterPro" id="IPR009050">
    <property type="entry name" value="Globin-like_sf"/>
</dbReference>
<keyword evidence="5 8" id="KW-0561">Oxygen transport</keyword>
<comment type="cofactor">
    <cofactor evidence="9">
        <name>heme</name>
        <dbReference type="ChEBI" id="CHEBI:30413"/>
    </cofactor>
    <text evidence="9">Binds 1 heme group per subunit.</text>
</comment>
<dbReference type="EMBL" id="MBEE01000027">
    <property type="protein sequence ID" value="OCB61701.1"/>
    <property type="molecule type" value="Genomic_DNA"/>
</dbReference>
<dbReference type="InterPro" id="IPR016339">
    <property type="entry name" value="Hemoglobin_trunc_I"/>
</dbReference>
<name>A0A1B9DDF3_MYCMA</name>
<evidence type="ECO:0000256" key="1">
    <source>
        <dbReference type="ARBA" id="ARBA00009660"/>
    </source>
</evidence>
<dbReference type="Gene3D" id="1.10.490.10">
    <property type="entry name" value="Globins"/>
    <property type="match status" value="1"/>
</dbReference>
<evidence type="ECO:0000256" key="4">
    <source>
        <dbReference type="ARBA" id="ARBA00022617"/>
    </source>
</evidence>
<dbReference type="AlphaFoldDB" id="A0A1B9DDF3"/>
<comment type="similarity">
    <text evidence="1 8">Belongs to the truncated hemoglobin family. Group I subfamily.</text>
</comment>
<reference evidence="11 12" key="1">
    <citation type="submission" date="2016-06" db="EMBL/GenBank/DDBJ databases">
        <authorList>
            <person name="Kjaerup R.B."/>
            <person name="Dalgaard T.S."/>
            <person name="Juul-Madsen H.R."/>
        </authorList>
    </citation>
    <scope>NUCLEOTIDE SEQUENCE [LARGE SCALE GENOMIC DNA]</scope>
    <source>
        <strain evidence="11 12">E3012</strain>
    </source>
</reference>
<sequence length="136" mass="14512">MKILARFREPRPVAVYDRIGGHEAIEVVVEDFYARVLADDQLCGFFTGTNMNRLKGKQVEFFAAALGGPEPYTGAPMRQVHRGRGITMHHFTLVAGHLSDALAAAGVPSGTVTEIIGAIAPLAPEIATGEPNKATV</sequence>
<dbReference type="RefSeq" id="WP_065478764.1">
    <property type="nucleotide sequence ID" value="NZ_MBEE01000027.1"/>
</dbReference>
<evidence type="ECO:0000256" key="5">
    <source>
        <dbReference type="ARBA" id="ARBA00022621"/>
    </source>
</evidence>
<dbReference type="GO" id="GO:0046872">
    <property type="term" value="F:metal ion binding"/>
    <property type="evidence" value="ECO:0007669"/>
    <property type="project" value="UniProtKB-UniRule"/>
</dbReference>
<dbReference type="OrthoDB" id="9798157at2"/>
<evidence type="ECO:0000256" key="8">
    <source>
        <dbReference type="PIRNR" id="PIRNR002030"/>
    </source>
</evidence>
<feature type="binding site" description="distal binding residue" evidence="10">
    <location>
        <position position="81"/>
    </location>
    <ligand>
        <name>heme</name>
        <dbReference type="ChEBI" id="CHEBI:30413"/>
    </ligand>
    <ligandPart>
        <name>Fe</name>
        <dbReference type="ChEBI" id="CHEBI:18248"/>
    </ligandPart>
</feature>
<dbReference type="PROSITE" id="PS01213">
    <property type="entry name" value="GLOBIN_FAM_2"/>
    <property type="match status" value="1"/>
</dbReference>
<dbReference type="SUPFAM" id="SSF46458">
    <property type="entry name" value="Globin-like"/>
    <property type="match status" value="1"/>
</dbReference>
<keyword evidence="11" id="KW-0675">Receptor</keyword>
<dbReference type="InterPro" id="IPR019795">
    <property type="entry name" value="Globin_bac-like_CS"/>
</dbReference>
<evidence type="ECO:0000256" key="3">
    <source>
        <dbReference type="ARBA" id="ARBA00022448"/>
    </source>
</evidence>
<accession>A0A1B9DDF3</accession>
<evidence type="ECO:0000256" key="2">
    <source>
        <dbReference type="ARBA" id="ARBA00011738"/>
    </source>
</evidence>
<dbReference type="InterPro" id="IPR001486">
    <property type="entry name" value="Hemoglobin_trunc"/>
</dbReference>
<dbReference type="Pfam" id="PF01152">
    <property type="entry name" value="Bac_globin"/>
    <property type="match status" value="1"/>
</dbReference>
<dbReference type="GO" id="GO:0005344">
    <property type="term" value="F:oxygen carrier activity"/>
    <property type="evidence" value="ECO:0007669"/>
    <property type="project" value="UniProtKB-UniRule"/>
</dbReference>